<feature type="transmembrane region" description="Helical" evidence="1">
    <location>
        <begin position="102"/>
        <end position="123"/>
    </location>
</feature>
<feature type="transmembrane region" description="Helical" evidence="1">
    <location>
        <begin position="196"/>
        <end position="213"/>
    </location>
</feature>
<evidence type="ECO:0000256" key="1">
    <source>
        <dbReference type="SAM" id="Phobius"/>
    </source>
</evidence>
<name>A0A7C9JBM2_9BACT</name>
<proteinExistence type="predicted"/>
<dbReference type="PANTHER" id="PTHR23028:SF134">
    <property type="entry name" value="PUTATIVE (AFU_ORTHOLOGUE AFUA_4G08520)-RELATED"/>
    <property type="match status" value="1"/>
</dbReference>
<evidence type="ECO:0000259" key="2">
    <source>
        <dbReference type="Pfam" id="PF01757"/>
    </source>
</evidence>
<feature type="transmembrane region" description="Helical" evidence="1">
    <location>
        <begin position="344"/>
        <end position="368"/>
    </location>
</feature>
<protein>
    <submittedName>
        <fullName evidence="3">Acyltransferase family protein</fullName>
    </submittedName>
</protein>
<accession>A0A7C9JBM2</accession>
<keyword evidence="1" id="KW-1133">Transmembrane helix</keyword>
<gene>
    <name evidence="3" type="ORF">GTA51_19365</name>
</gene>
<dbReference type="EMBL" id="WVUD01000070">
    <property type="protein sequence ID" value="MYL85258.1"/>
    <property type="molecule type" value="Genomic_DNA"/>
</dbReference>
<comment type="caution">
    <text evidence="3">The sequence shown here is derived from an EMBL/GenBank/DDBJ whole genome shotgun (WGS) entry which is preliminary data.</text>
</comment>
<reference evidence="3 4" key="1">
    <citation type="submission" date="2020-01" db="EMBL/GenBank/DDBJ databases">
        <title>Genome sequence of Desulfovibrio aerotolerans DSM 16695(T).</title>
        <authorList>
            <person name="Karnachuk O."/>
            <person name="Avakyan M."/>
            <person name="Mardanov A."/>
            <person name="Kadnikov V."/>
            <person name="Ravin N."/>
        </authorList>
    </citation>
    <scope>NUCLEOTIDE SEQUENCE [LARGE SCALE GENOMIC DNA]</scope>
    <source>
        <strain evidence="3 4">DSM 16695</strain>
    </source>
</reference>
<feature type="transmembrane region" description="Helical" evidence="1">
    <location>
        <begin position="20"/>
        <end position="40"/>
    </location>
</feature>
<dbReference type="PANTHER" id="PTHR23028">
    <property type="entry name" value="ACETYLTRANSFERASE"/>
    <property type="match status" value="1"/>
</dbReference>
<sequence length="391" mass="43825">MNLIPTPSSRVLYLDGLRGIASFVVVVSHFIAGFFPPLYFGAEGKESFETLDAIANSPLFVLYSGTFSVFIFFVLSGFVISASAIKSKNNVFVLIIARYFRLTIPVVSSLLMAFLLLLVFAGIPQQAGSIVNHWWLAFMYQPPIPSLSVVFKEGLFNVYWSGISYFNNVLWTMRIELLGSVSIYIIYLIAKTKIRVGLLVLITLGLCFGVRQWPNSLCSFFLGALIYECWAKGWFVSNNRMGVLLILVGLFLGGLPFQPSQGTIYSIIFDYVNILTPAFNTVRIAGAACLLVGIFLCPVVRVFLEAAIPRFLGRISFAIYLVHFPLLCFIGSFCYIHFGRYSVVNMLVLIGFYFFAVLAVSYGFTVFIDEPTLRCISYLKRRIKQHGVRPI</sequence>
<feature type="transmembrane region" description="Helical" evidence="1">
    <location>
        <begin position="60"/>
        <end position="81"/>
    </location>
</feature>
<feature type="transmembrane region" description="Helical" evidence="1">
    <location>
        <begin position="169"/>
        <end position="189"/>
    </location>
</feature>
<feature type="transmembrane region" description="Helical" evidence="1">
    <location>
        <begin position="316"/>
        <end position="338"/>
    </location>
</feature>
<dbReference type="InterPro" id="IPR002656">
    <property type="entry name" value="Acyl_transf_3_dom"/>
</dbReference>
<feature type="transmembrane region" description="Helical" evidence="1">
    <location>
        <begin position="243"/>
        <end position="264"/>
    </location>
</feature>
<organism evidence="3 4">
    <name type="scientific">Solidesulfovibrio aerotolerans</name>
    <dbReference type="NCBI Taxonomy" id="295255"/>
    <lineage>
        <taxon>Bacteria</taxon>
        <taxon>Pseudomonadati</taxon>
        <taxon>Thermodesulfobacteriota</taxon>
        <taxon>Desulfovibrionia</taxon>
        <taxon>Desulfovibrionales</taxon>
        <taxon>Desulfovibrionaceae</taxon>
        <taxon>Solidesulfovibrio</taxon>
    </lineage>
</organism>
<dbReference type="AlphaFoldDB" id="A0A7C9JBM2"/>
<dbReference type="OrthoDB" id="5501619at2"/>
<dbReference type="Proteomes" id="UP000482487">
    <property type="component" value="Unassembled WGS sequence"/>
</dbReference>
<keyword evidence="3" id="KW-0808">Transferase</keyword>
<dbReference type="Pfam" id="PF01757">
    <property type="entry name" value="Acyl_transf_3"/>
    <property type="match status" value="1"/>
</dbReference>
<keyword evidence="4" id="KW-1185">Reference proteome</keyword>
<feature type="transmembrane region" description="Helical" evidence="1">
    <location>
        <begin position="219"/>
        <end position="236"/>
    </location>
</feature>
<keyword evidence="1" id="KW-0812">Transmembrane</keyword>
<feature type="domain" description="Acyltransferase 3" evidence="2">
    <location>
        <begin position="12"/>
        <end position="365"/>
    </location>
</feature>
<dbReference type="RefSeq" id="WP_160964049.1">
    <property type="nucleotide sequence ID" value="NZ_WVUD01000070.1"/>
</dbReference>
<dbReference type="GO" id="GO:0016747">
    <property type="term" value="F:acyltransferase activity, transferring groups other than amino-acyl groups"/>
    <property type="evidence" value="ECO:0007669"/>
    <property type="project" value="InterPro"/>
</dbReference>
<feature type="transmembrane region" description="Helical" evidence="1">
    <location>
        <begin position="284"/>
        <end position="304"/>
    </location>
</feature>
<evidence type="ECO:0000313" key="3">
    <source>
        <dbReference type="EMBL" id="MYL85258.1"/>
    </source>
</evidence>
<keyword evidence="3" id="KW-0012">Acyltransferase</keyword>
<keyword evidence="1" id="KW-0472">Membrane</keyword>
<dbReference type="InterPro" id="IPR050879">
    <property type="entry name" value="Acyltransferase_3"/>
</dbReference>
<evidence type="ECO:0000313" key="4">
    <source>
        <dbReference type="Proteomes" id="UP000482487"/>
    </source>
</evidence>